<name>A0ABS0I904_9BACT</name>
<dbReference type="Pfam" id="PF05838">
    <property type="entry name" value="Glyco_hydro_108"/>
    <property type="match status" value="1"/>
</dbReference>
<proteinExistence type="predicted"/>
<dbReference type="RefSeq" id="WP_196294451.1">
    <property type="nucleotide sequence ID" value="NZ_JADQDM010000011.1"/>
</dbReference>
<evidence type="ECO:0000259" key="1">
    <source>
        <dbReference type="Pfam" id="PF05838"/>
    </source>
</evidence>
<feature type="domain" description="Peptidoglycan binding" evidence="2">
    <location>
        <begin position="109"/>
        <end position="179"/>
    </location>
</feature>
<protein>
    <recommendedName>
        <fullName evidence="5">Peptidoglycan-binding protein</fullName>
    </recommendedName>
</protein>
<dbReference type="InterPro" id="IPR023346">
    <property type="entry name" value="Lysozyme-like_dom_sf"/>
</dbReference>
<dbReference type="Pfam" id="PF09374">
    <property type="entry name" value="PG_binding_3"/>
    <property type="match status" value="1"/>
</dbReference>
<dbReference type="InterPro" id="IPR008565">
    <property type="entry name" value="TtsA-like_GH18_dom"/>
</dbReference>
<dbReference type="InterPro" id="IPR018537">
    <property type="entry name" value="Peptidoglycan-bd_3"/>
</dbReference>
<dbReference type="SUPFAM" id="SSF53955">
    <property type="entry name" value="Lysozyme-like"/>
    <property type="match status" value="1"/>
</dbReference>
<sequence>MADFATAHALTTRNEGGYAHNPADAGGETLFGVSRKNFPQWAGWPIVDELKRHAGFPGTANANAQLQQLAHALYKTAFRNVLKLDGVTNQAVANAAYDFGVNAGTGRAAGFLQRAVNVTSGAQLVADGVVGPRTVAALNAHPHQALLLKAFAFLRGTFYIGLAEKSLTQEQFIPSWFLRISLS</sequence>
<comment type="caution">
    <text evidence="3">The sequence shown here is derived from an EMBL/GenBank/DDBJ whole genome shotgun (WGS) entry which is preliminary data.</text>
</comment>
<dbReference type="Gene3D" id="1.20.141.10">
    <property type="entry name" value="Chitosanase, subunit A, domain 1"/>
    <property type="match status" value="1"/>
</dbReference>
<reference evidence="3 4" key="1">
    <citation type="submission" date="2020-11" db="EMBL/GenBank/DDBJ databases">
        <authorList>
            <person name="Kim M.K."/>
        </authorList>
    </citation>
    <scope>NUCLEOTIDE SEQUENCE [LARGE SCALE GENOMIC DNA]</scope>
    <source>
        <strain evidence="3 4">BT662</strain>
    </source>
</reference>
<evidence type="ECO:0000313" key="4">
    <source>
        <dbReference type="Proteomes" id="UP000618931"/>
    </source>
</evidence>
<evidence type="ECO:0008006" key="5">
    <source>
        <dbReference type="Google" id="ProtNLM"/>
    </source>
</evidence>
<organism evidence="3 4">
    <name type="scientific">Hymenobacter ruricola</name>
    <dbReference type="NCBI Taxonomy" id="2791023"/>
    <lineage>
        <taxon>Bacteria</taxon>
        <taxon>Pseudomonadati</taxon>
        <taxon>Bacteroidota</taxon>
        <taxon>Cytophagia</taxon>
        <taxon>Cytophagales</taxon>
        <taxon>Hymenobacteraceae</taxon>
        <taxon>Hymenobacter</taxon>
    </lineage>
</organism>
<dbReference type="EMBL" id="JADQDM010000011">
    <property type="protein sequence ID" value="MBF9223004.1"/>
    <property type="molecule type" value="Genomic_DNA"/>
</dbReference>
<evidence type="ECO:0000259" key="2">
    <source>
        <dbReference type="Pfam" id="PF09374"/>
    </source>
</evidence>
<evidence type="ECO:0000313" key="3">
    <source>
        <dbReference type="EMBL" id="MBF9223004.1"/>
    </source>
</evidence>
<accession>A0ABS0I904</accession>
<gene>
    <name evidence="3" type="ORF">I2H31_18010</name>
</gene>
<dbReference type="Proteomes" id="UP000618931">
    <property type="component" value="Unassembled WGS sequence"/>
</dbReference>
<keyword evidence="4" id="KW-1185">Reference proteome</keyword>
<feature type="domain" description="TtsA-like Glycoside hydrolase family 108" evidence="1">
    <location>
        <begin position="11"/>
        <end position="104"/>
    </location>
</feature>